<dbReference type="AlphaFoldDB" id="A0A445L2P8"/>
<proteinExistence type="predicted"/>
<dbReference type="CDD" id="cd10910">
    <property type="entry name" value="PIN_limkain_b1_N_like"/>
    <property type="match status" value="1"/>
</dbReference>
<name>A0A445L2P8_GLYSO</name>
<feature type="compositionally biased region" description="Basic and acidic residues" evidence="1">
    <location>
        <begin position="389"/>
        <end position="399"/>
    </location>
</feature>
<dbReference type="PANTHER" id="PTHR14379">
    <property type="entry name" value="LIMKAIN B LKAP"/>
    <property type="match status" value="1"/>
</dbReference>
<feature type="region of interest" description="Disordered" evidence="1">
    <location>
        <begin position="220"/>
        <end position="263"/>
    </location>
</feature>
<dbReference type="Pfam" id="PF01936">
    <property type="entry name" value="NYN"/>
    <property type="match status" value="1"/>
</dbReference>
<sequence length="462" mass="51878">MRALLRNHLLHLSRSPARTLLVRLQACELSSSSSSPPHTSREVSVSVWWDLMSCPVPNDVNPLKAAPAITQAVRANGIKGPIDINAFGDFNFLSERLLDALGSSDIPVTHFPRGRKSYINVDIMFWAFNNPPPAHFFLISSDIGFAGLLHRLNLNNYCILLAGSRNARVLSMATTITWQWYKLLRGENLIAKHFNHAPDGPYASWYGNFGVPLENPFPAPDSLKMSSKGSSDDDIVGSEDASRKSQERYTTSMNRSAGNDQTAVDDIGTANYESGKPELFSSSSFWNDMESFIFTLRGSLIVSQSKNREDMARKLRKNGPPVFRSLSKKDILQLLELLISEKKWLEESPTQTFPFQLKPVHKDSLEYSERSRYDILDDCDRFVHEILREHPDDPTKDGNTESPWEEFGPVSVNNSNQSNLESELSQKAMELLASKCPDYDPIVSDYDPVVSGNSLVDKELQF</sequence>
<dbReference type="PANTHER" id="PTHR14379:SF6">
    <property type="entry name" value="EMB|CAB71880.1"/>
    <property type="match status" value="1"/>
</dbReference>
<evidence type="ECO:0000259" key="3">
    <source>
        <dbReference type="Pfam" id="PF14418"/>
    </source>
</evidence>
<dbReference type="GO" id="GO:0010468">
    <property type="term" value="P:regulation of gene expression"/>
    <property type="evidence" value="ECO:0007669"/>
    <property type="project" value="InterPro"/>
</dbReference>
<evidence type="ECO:0000259" key="2">
    <source>
        <dbReference type="Pfam" id="PF01936"/>
    </source>
</evidence>
<dbReference type="Proteomes" id="UP000289340">
    <property type="component" value="Chromosome 4"/>
</dbReference>
<feature type="domain" description="OST-HTH associated" evidence="3">
    <location>
        <begin position="306"/>
        <end position="354"/>
    </location>
</feature>
<protein>
    <recommendedName>
        <fullName evidence="6">NYN domain-containing protein</fullName>
    </recommendedName>
</protein>
<organism evidence="4 5">
    <name type="scientific">Glycine soja</name>
    <name type="common">Wild soybean</name>
    <dbReference type="NCBI Taxonomy" id="3848"/>
    <lineage>
        <taxon>Eukaryota</taxon>
        <taxon>Viridiplantae</taxon>
        <taxon>Streptophyta</taxon>
        <taxon>Embryophyta</taxon>
        <taxon>Tracheophyta</taxon>
        <taxon>Spermatophyta</taxon>
        <taxon>Magnoliopsida</taxon>
        <taxon>eudicotyledons</taxon>
        <taxon>Gunneridae</taxon>
        <taxon>Pentapetalae</taxon>
        <taxon>rosids</taxon>
        <taxon>fabids</taxon>
        <taxon>Fabales</taxon>
        <taxon>Fabaceae</taxon>
        <taxon>Papilionoideae</taxon>
        <taxon>50 kb inversion clade</taxon>
        <taxon>NPAAA clade</taxon>
        <taxon>indigoferoid/millettioid clade</taxon>
        <taxon>Phaseoleae</taxon>
        <taxon>Glycine</taxon>
        <taxon>Glycine subgen. Soja</taxon>
    </lineage>
</organism>
<evidence type="ECO:0000256" key="1">
    <source>
        <dbReference type="SAM" id="MobiDB-lite"/>
    </source>
</evidence>
<dbReference type="GO" id="GO:0005777">
    <property type="term" value="C:peroxisome"/>
    <property type="evidence" value="ECO:0007669"/>
    <property type="project" value="InterPro"/>
</dbReference>
<gene>
    <name evidence="4" type="ORF">D0Y65_010305</name>
</gene>
<dbReference type="InterPro" id="IPR024768">
    <property type="entry name" value="Marf1"/>
</dbReference>
<dbReference type="Pfam" id="PF14418">
    <property type="entry name" value="OHA"/>
    <property type="match status" value="1"/>
</dbReference>
<reference evidence="4 5" key="1">
    <citation type="submission" date="2018-09" db="EMBL/GenBank/DDBJ databases">
        <title>A high-quality reference genome of wild soybean provides a powerful tool to mine soybean genomes.</title>
        <authorList>
            <person name="Xie M."/>
            <person name="Chung C.Y.L."/>
            <person name="Li M.-W."/>
            <person name="Wong F.-L."/>
            <person name="Chan T.-F."/>
            <person name="Lam H.-M."/>
        </authorList>
    </citation>
    <scope>NUCLEOTIDE SEQUENCE [LARGE SCALE GENOMIC DNA]</scope>
    <source>
        <strain evidence="5">cv. W05</strain>
        <tissue evidence="4">Hypocotyl of etiolated seedlings</tissue>
    </source>
</reference>
<evidence type="ECO:0000313" key="4">
    <source>
        <dbReference type="EMBL" id="RZC17468.1"/>
    </source>
</evidence>
<evidence type="ECO:0008006" key="6">
    <source>
        <dbReference type="Google" id="ProtNLM"/>
    </source>
</evidence>
<feature type="region of interest" description="Disordered" evidence="1">
    <location>
        <begin position="389"/>
        <end position="418"/>
    </location>
</feature>
<dbReference type="GO" id="GO:0004540">
    <property type="term" value="F:RNA nuclease activity"/>
    <property type="evidence" value="ECO:0007669"/>
    <property type="project" value="InterPro"/>
</dbReference>
<dbReference type="InterPro" id="IPR025677">
    <property type="entry name" value="OST-HTH-assoc_dom"/>
</dbReference>
<dbReference type="EMBL" id="QZWG01000004">
    <property type="protein sequence ID" value="RZC17468.1"/>
    <property type="molecule type" value="Genomic_DNA"/>
</dbReference>
<evidence type="ECO:0000313" key="5">
    <source>
        <dbReference type="Proteomes" id="UP000289340"/>
    </source>
</evidence>
<feature type="domain" description="NYN" evidence="2">
    <location>
        <begin position="45"/>
        <end position="165"/>
    </location>
</feature>
<dbReference type="InterPro" id="IPR021139">
    <property type="entry name" value="NYN"/>
</dbReference>
<keyword evidence="5" id="KW-1185">Reference proteome</keyword>
<comment type="caution">
    <text evidence="4">The sequence shown here is derived from an EMBL/GenBank/DDBJ whole genome shotgun (WGS) entry which is preliminary data.</text>
</comment>
<accession>A0A445L2P8</accession>
<feature type="compositionally biased region" description="Polar residues" evidence="1">
    <location>
        <begin position="248"/>
        <end position="262"/>
    </location>
</feature>